<reference evidence="2" key="4">
    <citation type="submission" date="2025-09" db="UniProtKB">
        <authorList>
            <consortium name="Ensembl"/>
        </authorList>
    </citation>
    <scope>IDENTIFICATION</scope>
</reference>
<evidence type="ECO:0000313" key="2">
    <source>
        <dbReference type="Ensembl" id="ENSCINP00000023833.2"/>
    </source>
</evidence>
<dbReference type="Ensembl" id="ENSCINT00000024079.2">
    <property type="protein sequence ID" value="ENSCINP00000023833.2"/>
    <property type="gene ID" value="ENSCING00000012865.2"/>
</dbReference>
<dbReference type="GeneTree" id="ENSGT00530000063745"/>
<evidence type="ECO:0000259" key="1">
    <source>
        <dbReference type="Pfam" id="PF13679"/>
    </source>
</evidence>
<dbReference type="AlphaFoldDB" id="F6PZV6"/>
<dbReference type="OMA" id="IVGLHPC"/>
<dbReference type="PANTHER" id="PTHR12496:SF2">
    <property type="entry name" value="METHYLTRANSFERASE-LIKE PROTEIN 25B"/>
    <property type="match status" value="1"/>
</dbReference>
<proteinExistence type="predicted"/>
<dbReference type="HOGENOM" id="CLU_016581_3_0_1"/>
<dbReference type="InterPro" id="IPR052220">
    <property type="entry name" value="METTL25"/>
</dbReference>
<organism evidence="2 3">
    <name type="scientific">Ciona intestinalis</name>
    <name type="common">Transparent sea squirt</name>
    <name type="synonym">Ascidia intestinalis</name>
    <dbReference type="NCBI Taxonomy" id="7719"/>
    <lineage>
        <taxon>Eukaryota</taxon>
        <taxon>Metazoa</taxon>
        <taxon>Chordata</taxon>
        <taxon>Tunicata</taxon>
        <taxon>Ascidiacea</taxon>
        <taxon>Phlebobranchia</taxon>
        <taxon>Cionidae</taxon>
        <taxon>Ciona</taxon>
    </lineage>
</organism>
<dbReference type="Pfam" id="PF13679">
    <property type="entry name" value="Methyltransf_32"/>
    <property type="match status" value="1"/>
</dbReference>
<accession>F6PZV6</accession>
<dbReference type="InterPro" id="IPR029063">
    <property type="entry name" value="SAM-dependent_MTases_sf"/>
</dbReference>
<evidence type="ECO:0000313" key="3">
    <source>
        <dbReference type="Proteomes" id="UP000008144"/>
    </source>
</evidence>
<keyword evidence="3" id="KW-1185">Reference proteome</keyword>
<dbReference type="InParanoid" id="F6PZV6"/>
<protein>
    <recommendedName>
        <fullName evidence="1">Methyltransferase domain-containing protein</fullName>
    </recommendedName>
</protein>
<dbReference type="EMBL" id="EAAA01003006">
    <property type="status" value="NOT_ANNOTATED_CDS"/>
    <property type="molecule type" value="Genomic_DNA"/>
</dbReference>
<reference evidence="2" key="3">
    <citation type="submission" date="2025-08" db="UniProtKB">
        <authorList>
            <consortium name="Ensembl"/>
        </authorList>
    </citation>
    <scope>IDENTIFICATION</scope>
</reference>
<dbReference type="FunCoup" id="F6PZV6">
    <property type="interactions" value="73"/>
</dbReference>
<dbReference type="Proteomes" id="UP000008144">
    <property type="component" value="Chromosome 9"/>
</dbReference>
<dbReference type="SUPFAM" id="SSF53335">
    <property type="entry name" value="S-adenosyl-L-methionine-dependent methyltransferases"/>
    <property type="match status" value="1"/>
</dbReference>
<dbReference type="Gene3D" id="3.40.50.150">
    <property type="entry name" value="Vaccinia Virus protein VP39"/>
    <property type="match status" value="1"/>
</dbReference>
<feature type="domain" description="Methyltransferase" evidence="1">
    <location>
        <begin position="137"/>
        <end position="334"/>
    </location>
</feature>
<dbReference type="PANTHER" id="PTHR12496">
    <property type="entry name" value="CGI-41 METHYLTRANSFERASE"/>
    <property type="match status" value="1"/>
</dbReference>
<reference evidence="2" key="2">
    <citation type="journal article" date="2008" name="Genome Biol.">
        <title>Improved genome assembly and evidence-based global gene model set for the chordate Ciona intestinalis: new insight into intron and operon populations.</title>
        <authorList>
            <person name="Satou Y."/>
            <person name="Mineta K."/>
            <person name="Ogasawara M."/>
            <person name="Sasakura Y."/>
            <person name="Shoguchi E."/>
            <person name="Ueno K."/>
            <person name="Yamada L."/>
            <person name="Matsumoto J."/>
            <person name="Wasserscheid J."/>
            <person name="Dewar K."/>
            <person name="Wiley G.B."/>
            <person name="Macmil S.L."/>
            <person name="Roe B.A."/>
            <person name="Zeller R.W."/>
            <person name="Hastings K.E."/>
            <person name="Lemaire P."/>
            <person name="Lindquist E."/>
            <person name="Endo T."/>
            <person name="Hotta K."/>
            <person name="Inaba K."/>
        </authorList>
    </citation>
    <scope>NUCLEOTIDE SEQUENCE [LARGE SCALE GENOMIC DNA]</scope>
    <source>
        <strain evidence="2">wild type</strain>
    </source>
</reference>
<name>F6PZV6_CIOIN</name>
<reference evidence="3" key="1">
    <citation type="journal article" date="2002" name="Science">
        <title>The draft genome of Ciona intestinalis: insights into chordate and vertebrate origins.</title>
        <authorList>
            <person name="Dehal P."/>
            <person name="Satou Y."/>
            <person name="Campbell R.K."/>
            <person name="Chapman J."/>
            <person name="Degnan B."/>
            <person name="De Tomaso A."/>
            <person name="Davidson B."/>
            <person name="Di Gregorio A."/>
            <person name="Gelpke M."/>
            <person name="Goodstein D.M."/>
            <person name="Harafuji N."/>
            <person name="Hastings K.E."/>
            <person name="Ho I."/>
            <person name="Hotta K."/>
            <person name="Huang W."/>
            <person name="Kawashima T."/>
            <person name="Lemaire P."/>
            <person name="Martinez D."/>
            <person name="Meinertzhagen I.A."/>
            <person name="Necula S."/>
            <person name="Nonaka M."/>
            <person name="Putnam N."/>
            <person name="Rash S."/>
            <person name="Saiga H."/>
            <person name="Satake M."/>
            <person name="Terry A."/>
            <person name="Yamada L."/>
            <person name="Wang H.G."/>
            <person name="Awazu S."/>
            <person name="Azumi K."/>
            <person name="Boore J."/>
            <person name="Branno M."/>
            <person name="Chin-Bow S."/>
            <person name="DeSantis R."/>
            <person name="Doyle S."/>
            <person name="Francino P."/>
            <person name="Keys D.N."/>
            <person name="Haga S."/>
            <person name="Hayashi H."/>
            <person name="Hino K."/>
            <person name="Imai K.S."/>
            <person name="Inaba K."/>
            <person name="Kano S."/>
            <person name="Kobayashi K."/>
            <person name="Kobayashi M."/>
            <person name="Lee B.I."/>
            <person name="Makabe K.W."/>
            <person name="Manohar C."/>
            <person name="Matassi G."/>
            <person name="Medina M."/>
            <person name="Mochizuki Y."/>
            <person name="Mount S."/>
            <person name="Morishita T."/>
            <person name="Miura S."/>
            <person name="Nakayama A."/>
            <person name="Nishizaka S."/>
            <person name="Nomoto H."/>
            <person name="Ohta F."/>
            <person name="Oishi K."/>
            <person name="Rigoutsos I."/>
            <person name="Sano M."/>
            <person name="Sasaki A."/>
            <person name="Sasakura Y."/>
            <person name="Shoguchi E."/>
            <person name="Shin-i T."/>
            <person name="Spagnuolo A."/>
            <person name="Stainier D."/>
            <person name="Suzuki M.M."/>
            <person name="Tassy O."/>
            <person name="Takatori N."/>
            <person name="Tokuoka M."/>
            <person name="Yagi K."/>
            <person name="Yoshizaki F."/>
            <person name="Wada S."/>
            <person name="Zhang C."/>
            <person name="Hyatt P.D."/>
            <person name="Larimer F."/>
            <person name="Detter C."/>
            <person name="Doggett N."/>
            <person name="Glavina T."/>
            <person name="Hawkins T."/>
            <person name="Richardson P."/>
            <person name="Lucas S."/>
            <person name="Kohara Y."/>
            <person name="Levine M."/>
            <person name="Satoh N."/>
            <person name="Rokhsar D.S."/>
        </authorList>
    </citation>
    <scope>NUCLEOTIDE SEQUENCE [LARGE SCALE GENOMIC DNA]</scope>
</reference>
<sequence length="518" mass="59218">VSMSDNERIRNLQNQLRNMLRFYNLFKIMSDSYIIEFFTNNHWETLPEKWRHALDGLKPTEVARLLLQHENPDNGYPKVWPLSLLAFKKTSEVLTNLRNHHNLSSFFISCIQLDEYTGVVLQNKNLDSVFRRHVNPKKQHEISILSGVISKSFSKGKCTRVIDIGSGQGHLSRVLALQHTLPVSAVDNVQSHIKAAEKYDKEATKQLSKAKVGIGFPKLGEFINLRNVAGILLKNVNPSSFISTMHKQHKNTLIPPQHYVHSLPCIGCPQETMKKLKTDIYNANGNEYQEKERYLLTGLHACGDLSATMVKMFVECEEVTSVVSVACCYMKITTDFEVSHCGVGGKDTYRYPLSDFLKSISGHELPYKSREASCHAIEDYKLRLKENTDHLKMHCYRAALETLIRETHPNLIRPGVQTVKKAYTLPFSQYVELAFNKLNLNHPEIHSPVSVSHIESMLSRWHQVVTYYTLTIMVAQVVEMIILLDRVLYVEENGFECELDAIFEPTLSPRCFSITAHK</sequence>
<dbReference type="InterPro" id="IPR025714">
    <property type="entry name" value="Methyltranfer_dom"/>
</dbReference>